<accession>G9MVL4</accession>
<dbReference type="HOGENOM" id="CLU_009240_2_0_1"/>
<dbReference type="InterPro" id="IPR000209">
    <property type="entry name" value="Peptidase_S8/S53_dom"/>
</dbReference>
<dbReference type="eggNOG" id="ENOG502S0RE">
    <property type="taxonomic scope" value="Eukaryota"/>
</dbReference>
<feature type="active site" description="Charge relay system" evidence="5">
    <location>
        <position position="567"/>
    </location>
</feature>
<dbReference type="Proteomes" id="UP000007115">
    <property type="component" value="Unassembled WGS sequence"/>
</dbReference>
<protein>
    <submittedName>
        <fullName evidence="8">Uncharacterized protein</fullName>
    </submittedName>
</protein>
<dbReference type="InParanoid" id="G9MVL4"/>
<feature type="domain" description="Peptidase S8/S53" evidence="6">
    <location>
        <begin position="524"/>
        <end position="740"/>
    </location>
</feature>
<sequence>MENPSNSRDAFLHWALKISRILRKAMRDTSLDSARRCVVSEIVANLALACNAIESIPIYWIEPEVHKMCQILLDDFADINSYRKAYWKFTAISHDCSHLAKLIAPNNEGDGDGVRATYSQRPKTHFIDFTRDLFKALEIHIKCELDRQDYHKSHAWHPARLCLIEEEHDSPSISLLISPMQMAYWQDFHLVVTVVDDNTDSQPAFCNLVDTQYCARVEVGFDVSKGQFRFHRNKFLKSEAGSGHGESLADVLRERQLMPKEKVILAYTIAQAFYHFYDSDLMRIKWTSEAIWFMPPTTGKDEIPLRPYLIFPSGIPDDPEEDFVDNPRLVHQHPRILAFGILLLEIGHSKPFQSIPQLNSIAQANCDHKIADNWLKDLKATTWDEFAYKSFFDVAIEYCIREAKLLVDRQDNPSPVGTATDPLTQTLPDNQNGVLKRKERFYKHVVRPLKYLAEIGFNHNIGNTLCIRKKPRVDRLNTDLPNELSLLEESFHSGNTVMPEKWLNDLNSIGRMIARQQRIHKVERAISVAILDTGIYLDDDDSMLPRIKKTRDFVDNSPTKKTDTFGHGSLMAKFVMHCAPSAEIIIARVAKDTKGLGGSQERIRDAILWAGRDCQADIISMSFGFPRDHEGISTAINTVQSERNGSVLFLASAGNSSFEGEKFPARHSSVISIHAANCHGTFMETNPRLPDGAPAIWGTYGSDIPEEFFADIQEKYPNVCRPGSSIATAVAAGISASMVAYADLLPYLEPSAKGNYRLSRLKLLRRKSGMEALFKSMVVKNEGSRMWFLDPISFWRDTSDQDPAKHFARYSKIYSCLQYVNSQQADISQSF</sequence>
<dbReference type="PANTHER" id="PTHR43806:SF11">
    <property type="entry name" value="CEREVISIN-RELATED"/>
    <property type="match status" value="1"/>
</dbReference>
<dbReference type="GO" id="GO:0004252">
    <property type="term" value="F:serine-type endopeptidase activity"/>
    <property type="evidence" value="ECO:0007669"/>
    <property type="project" value="UniProtKB-UniRule"/>
</dbReference>
<organism evidence="8 9">
    <name type="scientific">Hypocrea virens (strain Gv29-8 / FGSC 10586)</name>
    <name type="common">Gliocladium virens</name>
    <name type="synonym">Trichoderma virens</name>
    <dbReference type="NCBI Taxonomy" id="413071"/>
    <lineage>
        <taxon>Eukaryota</taxon>
        <taxon>Fungi</taxon>
        <taxon>Dikarya</taxon>
        <taxon>Ascomycota</taxon>
        <taxon>Pezizomycotina</taxon>
        <taxon>Sordariomycetes</taxon>
        <taxon>Hypocreomycetidae</taxon>
        <taxon>Hypocreales</taxon>
        <taxon>Hypocreaceae</taxon>
        <taxon>Trichoderma</taxon>
    </lineage>
</organism>
<evidence type="ECO:0000259" key="6">
    <source>
        <dbReference type="Pfam" id="PF00082"/>
    </source>
</evidence>
<feature type="active site" description="Charge relay system" evidence="5">
    <location>
        <position position="532"/>
    </location>
</feature>
<dbReference type="OrthoDB" id="206201at2759"/>
<dbReference type="AlphaFoldDB" id="G9MVL4"/>
<dbReference type="CDD" id="cd00306">
    <property type="entry name" value="Peptidases_S8_S53"/>
    <property type="match status" value="1"/>
</dbReference>
<evidence type="ECO:0000313" key="8">
    <source>
        <dbReference type="EMBL" id="EHK21512.1"/>
    </source>
</evidence>
<keyword evidence="2 5" id="KW-0645">Protease</keyword>
<dbReference type="Gene3D" id="3.40.50.200">
    <property type="entry name" value="Peptidase S8/S53 domain"/>
    <property type="match status" value="1"/>
</dbReference>
<dbReference type="EMBL" id="ABDF02000070">
    <property type="protein sequence ID" value="EHK21512.1"/>
    <property type="molecule type" value="Genomic_DNA"/>
</dbReference>
<feature type="domain" description="DUF7580" evidence="7">
    <location>
        <begin position="124"/>
        <end position="413"/>
    </location>
</feature>
<dbReference type="OMA" id="YWIEPEV"/>
<evidence type="ECO:0000256" key="3">
    <source>
        <dbReference type="ARBA" id="ARBA00022801"/>
    </source>
</evidence>
<comment type="similarity">
    <text evidence="1 5">Belongs to the peptidase S8 family.</text>
</comment>
<dbReference type="GO" id="GO:0006508">
    <property type="term" value="P:proteolysis"/>
    <property type="evidence" value="ECO:0007669"/>
    <property type="project" value="UniProtKB-KW"/>
</dbReference>
<comment type="caution">
    <text evidence="8">The sequence shown here is derived from an EMBL/GenBank/DDBJ whole genome shotgun (WGS) entry which is preliminary data.</text>
</comment>
<proteinExistence type="inferred from homology"/>
<dbReference type="SUPFAM" id="SSF52743">
    <property type="entry name" value="Subtilisin-like"/>
    <property type="match status" value="1"/>
</dbReference>
<dbReference type="InterPro" id="IPR036852">
    <property type="entry name" value="Peptidase_S8/S53_dom_sf"/>
</dbReference>
<evidence type="ECO:0000259" key="7">
    <source>
        <dbReference type="Pfam" id="PF24476"/>
    </source>
</evidence>
<dbReference type="Pfam" id="PF24476">
    <property type="entry name" value="DUF7580"/>
    <property type="match status" value="1"/>
</dbReference>
<evidence type="ECO:0000256" key="1">
    <source>
        <dbReference type="ARBA" id="ARBA00011073"/>
    </source>
</evidence>
<dbReference type="VEuPathDB" id="FungiDB:TRIVIDRAFT_70443"/>
<keyword evidence="9" id="KW-1185">Reference proteome</keyword>
<dbReference type="GeneID" id="25797347"/>
<gene>
    <name evidence="8" type="ORF">TRIVIDRAFT_70443</name>
</gene>
<dbReference type="InterPro" id="IPR056002">
    <property type="entry name" value="DUF7580"/>
</dbReference>
<reference evidence="8 9" key="1">
    <citation type="journal article" date="2011" name="Genome Biol.">
        <title>Comparative genome sequence analysis underscores mycoparasitism as the ancestral life style of Trichoderma.</title>
        <authorList>
            <person name="Kubicek C.P."/>
            <person name="Herrera-Estrella A."/>
            <person name="Seidl-Seiboth V."/>
            <person name="Martinez D.A."/>
            <person name="Druzhinina I.S."/>
            <person name="Thon M."/>
            <person name="Zeilinger S."/>
            <person name="Casas-Flores S."/>
            <person name="Horwitz B.A."/>
            <person name="Mukherjee P.K."/>
            <person name="Mukherjee M."/>
            <person name="Kredics L."/>
            <person name="Alcaraz L.D."/>
            <person name="Aerts A."/>
            <person name="Antal Z."/>
            <person name="Atanasova L."/>
            <person name="Cervantes-Badillo M.G."/>
            <person name="Challacombe J."/>
            <person name="Chertkov O."/>
            <person name="McCluskey K."/>
            <person name="Coulpier F."/>
            <person name="Deshpande N."/>
            <person name="von Doehren H."/>
            <person name="Ebbole D.J."/>
            <person name="Esquivel-Naranjo E.U."/>
            <person name="Fekete E."/>
            <person name="Flipphi M."/>
            <person name="Glaser F."/>
            <person name="Gomez-Rodriguez E.Y."/>
            <person name="Gruber S."/>
            <person name="Han C."/>
            <person name="Henrissat B."/>
            <person name="Hermosa R."/>
            <person name="Hernandez-Onate M."/>
            <person name="Karaffa L."/>
            <person name="Kosti I."/>
            <person name="Le Crom S."/>
            <person name="Lindquist E."/>
            <person name="Lucas S."/>
            <person name="Luebeck M."/>
            <person name="Luebeck P.S."/>
            <person name="Margeot A."/>
            <person name="Metz B."/>
            <person name="Misra M."/>
            <person name="Nevalainen H."/>
            <person name="Omann M."/>
            <person name="Packer N."/>
            <person name="Perrone G."/>
            <person name="Uresti-Rivera E.E."/>
            <person name="Salamov A."/>
            <person name="Schmoll M."/>
            <person name="Seiboth B."/>
            <person name="Shapiro H."/>
            <person name="Sukno S."/>
            <person name="Tamayo-Ramos J.A."/>
            <person name="Tisch D."/>
            <person name="Wiest A."/>
            <person name="Wilkinson H.H."/>
            <person name="Zhang M."/>
            <person name="Coutinho P.M."/>
            <person name="Kenerley C.M."/>
            <person name="Monte E."/>
            <person name="Baker S.E."/>
            <person name="Grigoriev I.V."/>
        </authorList>
    </citation>
    <scope>NUCLEOTIDE SEQUENCE [LARGE SCALE GENOMIC DNA]</scope>
    <source>
        <strain evidence="9">Gv29-8 / FGSC 10586</strain>
    </source>
</reference>
<keyword evidence="3 5" id="KW-0378">Hydrolase</keyword>
<dbReference type="Pfam" id="PF00082">
    <property type="entry name" value="Peptidase_S8"/>
    <property type="match status" value="1"/>
</dbReference>
<dbReference type="RefSeq" id="XP_013955706.1">
    <property type="nucleotide sequence ID" value="XM_014100231.1"/>
</dbReference>
<name>G9MVL4_HYPVG</name>
<dbReference type="InterPro" id="IPR050131">
    <property type="entry name" value="Peptidase_S8_subtilisin-like"/>
</dbReference>
<dbReference type="PANTHER" id="PTHR43806">
    <property type="entry name" value="PEPTIDASE S8"/>
    <property type="match status" value="1"/>
</dbReference>
<dbReference type="PROSITE" id="PS51892">
    <property type="entry name" value="SUBTILASE"/>
    <property type="match status" value="1"/>
</dbReference>
<evidence type="ECO:0000256" key="2">
    <source>
        <dbReference type="ARBA" id="ARBA00022670"/>
    </source>
</evidence>
<dbReference type="STRING" id="413071.G9MVL4"/>
<evidence type="ECO:0000256" key="5">
    <source>
        <dbReference type="PROSITE-ProRule" id="PRU01240"/>
    </source>
</evidence>
<feature type="active site" description="Charge relay system" evidence="5">
    <location>
        <position position="725"/>
    </location>
</feature>
<keyword evidence="4 5" id="KW-0720">Serine protease</keyword>
<evidence type="ECO:0000256" key="4">
    <source>
        <dbReference type="ARBA" id="ARBA00022825"/>
    </source>
</evidence>
<evidence type="ECO:0000313" key="9">
    <source>
        <dbReference type="Proteomes" id="UP000007115"/>
    </source>
</evidence>